<sequence length="334" mass="34192">MGSHLAIDLLDASQVGEARRAVARLSQSLGFDEETSGRAALVATELGTNLVRHAHGGRLMLAARHDLPTGGGVEMLSVDEGPGMADLAACRRDGYSSGGTPGTGLGAIERMSDEFSITSTPGRGTIAVARVFAQRRAVASGSFRAAGLSTCAPGETVCGDAYALRINGASASVVVADGLGHGPGAAEASLAAVKVFDTAADGASPAQILERSHAALRVTRGAAAAVAQLDAARGTVVFAGAGNIAGRIISGVDDRSLLSQHGTVGLQIRRIQEASYEWPAHALVVLHSDGVASRWTLADTPGLLQSDPLVIAAWLLREHSRGRDDATVVVIRRS</sequence>
<dbReference type="InterPro" id="IPR039248">
    <property type="entry name" value="Ptase_RsbX"/>
</dbReference>
<evidence type="ECO:0000313" key="3">
    <source>
        <dbReference type="Proteomes" id="UP001303946"/>
    </source>
</evidence>
<dbReference type="InterPro" id="IPR036457">
    <property type="entry name" value="PPM-type-like_dom_sf"/>
</dbReference>
<keyword evidence="2" id="KW-0067">ATP-binding</keyword>
<dbReference type="EMBL" id="CP136336">
    <property type="protein sequence ID" value="WOB05990.1"/>
    <property type="molecule type" value="Genomic_DNA"/>
</dbReference>
<organism evidence="2 3">
    <name type="scientific">Piscinibacter gummiphilus</name>
    <dbReference type="NCBI Taxonomy" id="946333"/>
    <lineage>
        <taxon>Bacteria</taxon>
        <taxon>Pseudomonadati</taxon>
        <taxon>Pseudomonadota</taxon>
        <taxon>Betaproteobacteria</taxon>
        <taxon>Burkholderiales</taxon>
        <taxon>Sphaerotilaceae</taxon>
        <taxon>Piscinibacter</taxon>
    </lineage>
</organism>
<keyword evidence="3" id="KW-1185">Reference proteome</keyword>
<dbReference type="SUPFAM" id="SSF81606">
    <property type="entry name" value="PP2C-like"/>
    <property type="match status" value="1"/>
</dbReference>
<dbReference type="CDD" id="cd16934">
    <property type="entry name" value="HATPase_RsbT-like"/>
    <property type="match status" value="1"/>
</dbReference>
<proteinExistence type="predicted"/>
<gene>
    <name evidence="2" type="ORF">RXV79_13770</name>
</gene>
<dbReference type="InterPro" id="IPR036890">
    <property type="entry name" value="HATPase_C_sf"/>
</dbReference>
<evidence type="ECO:0000313" key="2">
    <source>
        <dbReference type="EMBL" id="WOB05990.1"/>
    </source>
</evidence>
<keyword evidence="2" id="KW-0547">Nucleotide-binding</keyword>
<evidence type="ECO:0000259" key="1">
    <source>
        <dbReference type="SMART" id="SM00331"/>
    </source>
</evidence>
<dbReference type="InterPro" id="IPR001932">
    <property type="entry name" value="PPM-type_phosphatase-like_dom"/>
</dbReference>
<accession>A0ABZ0CLZ4</accession>
<dbReference type="Gene3D" id="3.60.40.10">
    <property type="entry name" value="PPM-type phosphatase domain"/>
    <property type="match status" value="1"/>
</dbReference>
<feature type="domain" description="PPM-type phosphatase" evidence="1">
    <location>
        <begin position="138"/>
        <end position="333"/>
    </location>
</feature>
<dbReference type="InterPro" id="IPR003594">
    <property type="entry name" value="HATPase_dom"/>
</dbReference>
<name>A0ABZ0CLZ4_9BURK</name>
<dbReference type="Gene3D" id="3.30.565.10">
    <property type="entry name" value="Histidine kinase-like ATPase, C-terminal domain"/>
    <property type="match status" value="1"/>
</dbReference>
<dbReference type="Proteomes" id="UP001303946">
    <property type="component" value="Chromosome"/>
</dbReference>
<dbReference type="SUPFAM" id="SSF55874">
    <property type="entry name" value="ATPase domain of HSP90 chaperone/DNA topoisomerase II/histidine kinase"/>
    <property type="match status" value="1"/>
</dbReference>
<dbReference type="SMART" id="SM00331">
    <property type="entry name" value="PP2C_SIG"/>
    <property type="match status" value="1"/>
</dbReference>
<dbReference type="Pfam" id="PF07228">
    <property type="entry name" value="SpoIIE"/>
    <property type="match status" value="1"/>
</dbReference>
<dbReference type="GO" id="GO:0005524">
    <property type="term" value="F:ATP binding"/>
    <property type="evidence" value="ECO:0007669"/>
    <property type="project" value="UniProtKB-KW"/>
</dbReference>
<reference evidence="2 3" key="1">
    <citation type="submission" date="2023-10" db="EMBL/GenBank/DDBJ databases">
        <title>Bacteria for the degradation of biodegradable plastic PBAT(Polybutylene adipate terephthalate).</title>
        <authorList>
            <person name="Weon H.-Y."/>
            <person name="Yeon J."/>
        </authorList>
    </citation>
    <scope>NUCLEOTIDE SEQUENCE [LARGE SCALE GENOMIC DNA]</scope>
    <source>
        <strain evidence="2 3">SBD 7-3</strain>
    </source>
</reference>
<dbReference type="PANTHER" id="PTHR35801:SF1">
    <property type="entry name" value="PHOSPHOSERINE PHOSPHATASE RSBX"/>
    <property type="match status" value="1"/>
</dbReference>
<dbReference type="RefSeq" id="WP_316698170.1">
    <property type="nucleotide sequence ID" value="NZ_CP136336.1"/>
</dbReference>
<protein>
    <submittedName>
        <fullName evidence="2">ATP-binding SpoIIE family protein phosphatase</fullName>
    </submittedName>
</protein>
<dbReference type="PANTHER" id="PTHR35801">
    <property type="entry name" value="PHOSPHOSERINE PHOSPHATASE RSBX"/>
    <property type="match status" value="1"/>
</dbReference>
<dbReference type="Pfam" id="PF13581">
    <property type="entry name" value="HATPase_c_2"/>
    <property type="match status" value="1"/>
</dbReference>